<reference evidence="2" key="1">
    <citation type="submission" date="2021-01" db="EMBL/GenBank/DDBJ databases">
        <authorList>
            <person name="Corre E."/>
            <person name="Pelletier E."/>
            <person name="Niang G."/>
            <person name="Scheremetjew M."/>
            <person name="Finn R."/>
            <person name="Kale V."/>
            <person name="Holt S."/>
            <person name="Cochrane G."/>
            <person name="Meng A."/>
            <person name="Brown T."/>
            <person name="Cohen L."/>
        </authorList>
    </citation>
    <scope>NUCLEOTIDE SEQUENCE</scope>
    <source>
        <strain evidence="2">NIES-381</strain>
    </source>
</reference>
<sequence>MASTPEASELQTHKQYLKDQHVPMLFDHLLSGLLRKKPDDALAYVVKEATLLQKQREATQSSTLSALHNLKECRGKEECAVLVLQAFYRRYLKRLARSRRRKHDNDLENVVLMQSVGRRFLAKRAVLAKRQLNSTRSVTAPEMSPEEVQKAAEMSPEEVREYADSYKGKTNREVYAYAFHDLVMKPMPGGGDFTFFGNTQRAQFAEALRKIISTTPEGAQIWDVGAGAGDIVPLVKTIKDATLHLEEPNQHLLDEYKKAIENTPGLSVGKVYPGPLQDFYEAPDKVNDFVPPPCDLVLAIHMIYFLNDYTQEGLSPIEPLKAAMGCLYKNLKKGGKIFIVYAGPNNYAIPISTHYFDKYQPKEPYTKNLNAILDAWKDLFQGDALVPHLNALCPEDSAKVEAELVPCHFFAEKKLDLAAMGAITYLIPSNDEPFDTERMYSCCEWLLQDGHTFGLAEETGDVPQKGCWKISVDQAVVQITKQ</sequence>
<feature type="region of interest" description="Disordered" evidence="1">
    <location>
        <begin position="137"/>
        <end position="156"/>
    </location>
</feature>
<proteinExistence type="predicted"/>
<dbReference type="PROSITE" id="PS50096">
    <property type="entry name" value="IQ"/>
    <property type="match status" value="1"/>
</dbReference>
<name>A0A7S1IEF6_9EUGL</name>
<evidence type="ECO:0000313" key="2">
    <source>
        <dbReference type="EMBL" id="CAD9009434.1"/>
    </source>
</evidence>
<gene>
    <name evidence="2" type="ORF">EGYM00392_LOCUS20529</name>
</gene>
<dbReference type="AlphaFoldDB" id="A0A7S1IEF6"/>
<evidence type="ECO:0000256" key="1">
    <source>
        <dbReference type="SAM" id="MobiDB-lite"/>
    </source>
</evidence>
<dbReference type="CDD" id="cd02440">
    <property type="entry name" value="AdoMet_MTases"/>
    <property type="match status" value="1"/>
</dbReference>
<dbReference type="Gene3D" id="3.40.50.150">
    <property type="entry name" value="Vaccinia Virus protein VP39"/>
    <property type="match status" value="1"/>
</dbReference>
<dbReference type="EMBL" id="HBGA01055792">
    <property type="protein sequence ID" value="CAD9009434.1"/>
    <property type="molecule type" value="Transcribed_RNA"/>
</dbReference>
<organism evidence="2">
    <name type="scientific">Eutreptiella gymnastica</name>
    <dbReference type="NCBI Taxonomy" id="73025"/>
    <lineage>
        <taxon>Eukaryota</taxon>
        <taxon>Discoba</taxon>
        <taxon>Euglenozoa</taxon>
        <taxon>Euglenida</taxon>
        <taxon>Spirocuta</taxon>
        <taxon>Euglenophyceae</taxon>
        <taxon>Eutreptiales</taxon>
        <taxon>Eutreptiaceae</taxon>
        <taxon>Eutreptiella</taxon>
    </lineage>
</organism>
<accession>A0A7S1IEF6</accession>
<dbReference type="InterPro" id="IPR029063">
    <property type="entry name" value="SAM-dependent_MTases_sf"/>
</dbReference>
<dbReference type="InterPro" id="IPR000048">
    <property type="entry name" value="IQ_motif_EF-hand-BS"/>
</dbReference>
<dbReference type="Pfam" id="PF00612">
    <property type="entry name" value="IQ"/>
    <property type="match status" value="1"/>
</dbReference>
<dbReference type="SUPFAM" id="SSF53335">
    <property type="entry name" value="S-adenosyl-L-methionine-dependent methyltransferases"/>
    <property type="match status" value="1"/>
</dbReference>
<protein>
    <submittedName>
        <fullName evidence="2">Uncharacterized protein</fullName>
    </submittedName>
</protein>